<feature type="region of interest" description="Disordered" evidence="21">
    <location>
        <begin position="200"/>
        <end position="230"/>
    </location>
</feature>
<dbReference type="GO" id="GO:0000781">
    <property type="term" value="C:chromosome, telomeric region"/>
    <property type="evidence" value="ECO:0007669"/>
    <property type="project" value="UniProtKB-SubCell"/>
</dbReference>
<comment type="subcellular location">
    <subcellularLocation>
        <location evidence="4">Chromosome</location>
        <location evidence="4">Centromere</location>
        <location evidence="4">Kinetochore</location>
    </subcellularLocation>
    <subcellularLocation>
        <location evidence="3">Chromosome</location>
        <location evidence="3">Telomere</location>
    </subcellularLocation>
    <subcellularLocation>
        <location evidence="2">Cytoplasm</location>
        <location evidence="2">Cytoskeleton</location>
        <location evidence="2">Microtubule organizing center</location>
        <location evidence="2">Centrosome</location>
    </subcellularLocation>
    <subcellularLocation>
        <location evidence="1">Nucleus</location>
    </subcellularLocation>
</comment>
<evidence type="ECO:0000256" key="14">
    <source>
        <dbReference type="ARBA" id="ARBA00022853"/>
    </source>
</evidence>
<dbReference type="InterPro" id="IPR015943">
    <property type="entry name" value="WD40/YVTN_repeat-like_dom_sf"/>
</dbReference>
<dbReference type="Gene3D" id="2.130.10.10">
    <property type="entry name" value="YVTN repeat-like/Quinoprotein amine dehydrogenase"/>
    <property type="match status" value="1"/>
</dbReference>
<dbReference type="PANTHER" id="PTHR24370:SF10">
    <property type="entry name" value="LEUCINE-RICH REPEAT AND WD REPEAT-CONTAINING PROTEIN 1"/>
    <property type="match status" value="1"/>
</dbReference>
<comment type="caution">
    <text evidence="24">The sequence shown here is derived from an EMBL/GenBank/DDBJ whole genome shotgun (WGS) entry which is preliminary data.</text>
</comment>
<keyword evidence="14" id="KW-0156">Chromatin regulator</keyword>
<keyword evidence="11" id="KW-0235">DNA replication</keyword>
<evidence type="ECO:0000256" key="16">
    <source>
        <dbReference type="ARBA" id="ARBA00023212"/>
    </source>
</evidence>
<keyword evidence="9 20" id="KW-0853">WD repeat</keyword>
<comment type="similarity">
    <text evidence="5">Belongs to the LRWD1 family.</text>
</comment>
<feature type="repeat" description="WD" evidence="20">
    <location>
        <begin position="507"/>
        <end position="541"/>
    </location>
</feature>
<evidence type="ECO:0000256" key="18">
    <source>
        <dbReference type="ARBA" id="ARBA00023328"/>
    </source>
</evidence>
<evidence type="ECO:0000256" key="19">
    <source>
        <dbReference type="ARBA" id="ARBA00033046"/>
    </source>
</evidence>
<dbReference type="GO" id="GO:0003682">
    <property type="term" value="F:chromatin binding"/>
    <property type="evidence" value="ECO:0007669"/>
    <property type="project" value="TreeGrafter"/>
</dbReference>
<dbReference type="GO" id="GO:0071169">
    <property type="term" value="P:establishment of protein localization to chromatin"/>
    <property type="evidence" value="ECO:0007669"/>
    <property type="project" value="TreeGrafter"/>
</dbReference>
<feature type="compositionally biased region" description="Basic and acidic residues" evidence="21">
    <location>
        <begin position="308"/>
        <end position="317"/>
    </location>
</feature>
<evidence type="ECO:0000256" key="3">
    <source>
        <dbReference type="ARBA" id="ARBA00004574"/>
    </source>
</evidence>
<feature type="region of interest" description="Disordered" evidence="21">
    <location>
        <begin position="243"/>
        <end position="386"/>
    </location>
</feature>
<feature type="domain" description="Leucine-rich repeat and WD repeat-containing protein 1 LRR" evidence="22">
    <location>
        <begin position="7"/>
        <end position="197"/>
    </location>
</feature>
<dbReference type="Pfam" id="PF23211">
    <property type="entry name" value="LRR_LRWD1"/>
    <property type="match status" value="1"/>
</dbReference>
<keyword evidence="25" id="KW-1185">Reference proteome</keyword>
<evidence type="ECO:0000256" key="20">
    <source>
        <dbReference type="PROSITE-ProRule" id="PRU00221"/>
    </source>
</evidence>
<evidence type="ECO:0000256" key="4">
    <source>
        <dbReference type="ARBA" id="ARBA00004629"/>
    </source>
</evidence>
<dbReference type="InterPro" id="IPR001611">
    <property type="entry name" value="Leu-rich_rpt"/>
</dbReference>
<keyword evidence="17" id="KW-0539">Nucleus</keyword>
<dbReference type="InterPro" id="IPR056160">
    <property type="entry name" value="WD_LRWD1"/>
</dbReference>
<evidence type="ECO:0000256" key="1">
    <source>
        <dbReference type="ARBA" id="ARBA00004123"/>
    </source>
</evidence>
<dbReference type="InterPro" id="IPR019775">
    <property type="entry name" value="WD40_repeat_CS"/>
</dbReference>
<feature type="domain" description="Leucine-rich repeat and WD repeat-containing protein 1 WD" evidence="23">
    <location>
        <begin position="385"/>
        <end position="605"/>
    </location>
</feature>
<dbReference type="Proteomes" id="UP000289886">
    <property type="component" value="Unassembled WGS sequence"/>
</dbReference>
<protein>
    <recommendedName>
        <fullName evidence="6">Leucine-rich repeat and WD repeat-containing protein 1</fullName>
    </recommendedName>
    <alternativeName>
        <fullName evidence="19">Origin recognition complex-associated protein</fullName>
    </alternativeName>
</protein>
<keyword evidence="15" id="KW-0779">Telomere</keyword>
<dbReference type="InterPro" id="IPR032675">
    <property type="entry name" value="LRR_dom_sf"/>
</dbReference>
<dbReference type="EMBL" id="SCEB01001120">
    <property type="protein sequence ID" value="RXM97378.1"/>
    <property type="molecule type" value="Genomic_DNA"/>
</dbReference>
<dbReference type="PROSITE" id="PS00678">
    <property type="entry name" value="WD_REPEATS_1"/>
    <property type="match status" value="1"/>
</dbReference>
<dbReference type="SUPFAM" id="SSF50978">
    <property type="entry name" value="WD40 repeat-like"/>
    <property type="match status" value="1"/>
</dbReference>
<organism evidence="24 25">
    <name type="scientific">Acipenser ruthenus</name>
    <name type="common">Sterlet sturgeon</name>
    <dbReference type="NCBI Taxonomy" id="7906"/>
    <lineage>
        <taxon>Eukaryota</taxon>
        <taxon>Metazoa</taxon>
        <taxon>Chordata</taxon>
        <taxon>Craniata</taxon>
        <taxon>Vertebrata</taxon>
        <taxon>Euteleostomi</taxon>
        <taxon>Actinopterygii</taxon>
        <taxon>Chondrostei</taxon>
        <taxon>Acipenseriformes</taxon>
        <taxon>Acipenseridae</taxon>
        <taxon>Acipenser</taxon>
    </lineage>
</organism>
<evidence type="ECO:0000256" key="13">
    <source>
        <dbReference type="ARBA" id="ARBA00022838"/>
    </source>
</evidence>
<evidence type="ECO:0000256" key="11">
    <source>
        <dbReference type="ARBA" id="ARBA00022705"/>
    </source>
</evidence>
<gene>
    <name evidence="24" type="ORF">EOD39_14512</name>
</gene>
<sequence>MPTITEKLLLERGRPKSTQLEKIKSLNLSDLSLENADLDSTLLRRLTSLEELDVSGNLLTELPASLPLPALRRLNCANNQLEEVTSLKQFRMLEELSLEDNLYMTISDSYKLMFLLPKLRRLSGKEITSTANHVRFVASEELSRRVSSLWERSFQERLPSSPSAAQARVLGKEFVKAAETQVKYGASSLSDYTKWRAAKRKEISSESSPRKKTCLSAADDITQSAERSPRRCVRFENVSTATDKAGLSPGVKLQESPRKSVQSLRSPRKLDQSQQSPMKAAQSQQNSRKTFQPQQSPSKSITSLRSTKKAEHSEQSLRKPVAIKESPRKADQPKAAVSQPDSSLDTLRKSPRKRQAKEPAKKGQGEEGEEEQGSRTPRRTSKDPITMRPLHFLQCHSKQNSPDDFSTQLWACAFEPRIDSSGGSRGHSSRTVATCGGESVCIIDCETGSVLNKYKVSGEEFFCLAWSMMTLLTGDGRGHRVSVLAAAGRRGVVKLIHPKASLAYGEFRASRRAVSTLCFSPAQESFLFTGTYDKKIILWDIGGLDCEYKFKVSQLLVLEAASIPLHLRLVPSAPEQHLLAGCEDGLLLFDIQLSKNQLKRQCRPNNSHYSIFVKHSYTRERSSELEFQFPVYKKEEEENEFRLIDSLSFLSNDIVVSKSAMQGSIYLWSWSKTLASRRKSREVEVEILAELQWSSTELPYISLSTCPGEDYVVCGDEKGDLWTYEVSQCLRAGAKTDKMIPPTQILEWPAPNRKGHGPIAGTSVNSVAMDPELQYLVALTDKNIAAVWRRA</sequence>
<dbReference type="SMART" id="SM00364">
    <property type="entry name" value="LRR_BAC"/>
    <property type="match status" value="2"/>
</dbReference>
<dbReference type="Gene3D" id="3.80.10.10">
    <property type="entry name" value="Ribonuclease Inhibitor"/>
    <property type="match status" value="1"/>
</dbReference>
<evidence type="ECO:0000256" key="10">
    <source>
        <dbReference type="ARBA" id="ARBA00022614"/>
    </source>
</evidence>
<evidence type="ECO:0000256" key="21">
    <source>
        <dbReference type="SAM" id="MobiDB-lite"/>
    </source>
</evidence>
<evidence type="ECO:0000256" key="12">
    <source>
        <dbReference type="ARBA" id="ARBA00022737"/>
    </source>
</evidence>
<dbReference type="FunFam" id="3.80.10.10:FF:000429">
    <property type="entry name" value="Leucine-rich repeat and WD repeat-containing protein 1"/>
    <property type="match status" value="1"/>
</dbReference>
<dbReference type="PROSITE" id="PS51450">
    <property type="entry name" value="LRR"/>
    <property type="match status" value="1"/>
</dbReference>
<evidence type="ECO:0000256" key="7">
    <source>
        <dbReference type="ARBA" id="ARBA00022454"/>
    </source>
</evidence>
<reference evidence="24 25" key="1">
    <citation type="submission" date="2019-01" db="EMBL/GenBank/DDBJ databases">
        <title>Draft Genome and Complete Hox-Cluster Characterization of the Sterlet Sturgeon (Acipenser ruthenus).</title>
        <authorList>
            <person name="Wei Q."/>
        </authorList>
    </citation>
    <scope>NUCLEOTIDE SEQUENCE [LARGE SCALE GENOMIC DNA]</scope>
    <source>
        <strain evidence="24">WHYD16114868_AA</strain>
        <tissue evidence="24">Blood</tissue>
    </source>
</reference>
<feature type="compositionally biased region" description="Basic and acidic residues" evidence="21">
    <location>
        <begin position="356"/>
        <end position="365"/>
    </location>
</feature>
<dbReference type="Pfam" id="PF23215">
    <property type="entry name" value="WD_LRWD1"/>
    <property type="match status" value="2"/>
</dbReference>
<evidence type="ECO:0000259" key="23">
    <source>
        <dbReference type="Pfam" id="PF23215"/>
    </source>
</evidence>
<evidence type="ECO:0000259" key="22">
    <source>
        <dbReference type="Pfam" id="PF23211"/>
    </source>
</evidence>
<dbReference type="GO" id="GO:0005664">
    <property type="term" value="C:nuclear origin of replication recognition complex"/>
    <property type="evidence" value="ECO:0007669"/>
    <property type="project" value="TreeGrafter"/>
</dbReference>
<feature type="compositionally biased region" description="Polar residues" evidence="21">
    <location>
        <begin position="272"/>
        <end position="305"/>
    </location>
</feature>
<keyword evidence="18" id="KW-0137">Centromere</keyword>
<keyword evidence="13" id="KW-0995">Kinetochore</keyword>
<dbReference type="InterPro" id="IPR036322">
    <property type="entry name" value="WD40_repeat_dom_sf"/>
</dbReference>
<feature type="domain" description="Leucine-rich repeat and WD repeat-containing protein 1 WD" evidence="23">
    <location>
        <begin position="633"/>
        <end position="789"/>
    </location>
</feature>
<evidence type="ECO:0000256" key="5">
    <source>
        <dbReference type="ARBA" id="ARBA00007545"/>
    </source>
</evidence>
<evidence type="ECO:0000256" key="6">
    <source>
        <dbReference type="ARBA" id="ARBA00015536"/>
    </source>
</evidence>
<dbReference type="InterPro" id="IPR001680">
    <property type="entry name" value="WD40_rpt"/>
</dbReference>
<dbReference type="GO" id="GO:0000776">
    <property type="term" value="C:kinetochore"/>
    <property type="evidence" value="ECO:0007669"/>
    <property type="project" value="UniProtKB-KW"/>
</dbReference>
<keyword evidence="7" id="KW-0158">Chromosome</keyword>
<keyword evidence="16" id="KW-0206">Cytoskeleton</keyword>
<evidence type="ECO:0000256" key="9">
    <source>
        <dbReference type="ARBA" id="ARBA00022574"/>
    </source>
</evidence>
<evidence type="ECO:0000256" key="17">
    <source>
        <dbReference type="ARBA" id="ARBA00023242"/>
    </source>
</evidence>
<dbReference type="GO" id="GO:0006325">
    <property type="term" value="P:chromatin organization"/>
    <property type="evidence" value="ECO:0007669"/>
    <property type="project" value="UniProtKB-KW"/>
</dbReference>
<evidence type="ECO:0000256" key="15">
    <source>
        <dbReference type="ARBA" id="ARBA00022895"/>
    </source>
</evidence>
<keyword evidence="10" id="KW-0433">Leucine-rich repeat</keyword>
<evidence type="ECO:0000256" key="8">
    <source>
        <dbReference type="ARBA" id="ARBA00022490"/>
    </source>
</evidence>
<dbReference type="GO" id="GO:0006260">
    <property type="term" value="P:DNA replication"/>
    <property type="evidence" value="ECO:0007669"/>
    <property type="project" value="UniProtKB-KW"/>
</dbReference>
<keyword evidence="8" id="KW-0963">Cytoplasm</keyword>
<evidence type="ECO:0000313" key="25">
    <source>
        <dbReference type="Proteomes" id="UP000289886"/>
    </source>
</evidence>
<evidence type="ECO:0000256" key="2">
    <source>
        <dbReference type="ARBA" id="ARBA00004300"/>
    </source>
</evidence>
<dbReference type="SMART" id="SM00320">
    <property type="entry name" value="WD40"/>
    <property type="match status" value="6"/>
</dbReference>
<name>A0A662YPH1_ACIRT</name>
<proteinExistence type="inferred from homology"/>
<keyword evidence="12" id="KW-0677">Repeat</keyword>
<evidence type="ECO:0000313" key="24">
    <source>
        <dbReference type="EMBL" id="RXM97378.1"/>
    </source>
</evidence>
<dbReference type="PANTHER" id="PTHR24370">
    <property type="entry name" value="OPTICIN"/>
    <property type="match status" value="1"/>
</dbReference>
<dbReference type="FunFam" id="2.130.10.10:FF:000488">
    <property type="entry name" value="Leucine-rich repeat and WD repeat-containing protein 1"/>
    <property type="match status" value="1"/>
</dbReference>
<dbReference type="AlphaFoldDB" id="A0A662YPH1"/>
<dbReference type="GO" id="GO:0005813">
    <property type="term" value="C:centrosome"/>
    <property type="evidence" value="ECO:0007669"/>
    <property type="project" value="UniProtKB-SubCell"/>
</dbReference>
<dbReference type="PROSITE" id="PS50082">
    <property type="entry name" value="WD_REPEATS_2"/>
    <property type="match status" value="1"/>
</dbReference>
<dbReference type="InterPro" id="IPR056363">
    <property type="entry name" value="LRR_LRWD1_dom"/>
</dbReference>
<accession>A0A662YPH1</accession>
<dbReference type="InterPro" id="IPR052489">
    <property type="entry name" value="LRWD1"/>
</dbReference>
<dbReference type="SUPFAM" id="SSF52058">
    <property type="entry name" value="L domain-like"/>
    <property type="match status" value="1"/>
</dbReference>